<dbReference type="InterPro" id="IPR011990">
    <property type="entry name" value="TPR-like_helical_dom_sf"/>
</dbReference>
<dbReference type="Pfam" id="PF07980">
    <property type="entry name" value="SusD_RagB"/>
    <property type="match status" value="1"/>
</dbReference>
<evidence type="ECO:0000313" key="8">
    <source>
        <dbReference type="EMBL" id="MFD1630826.1"/>
    </source>
</evidence>
<evidence type="ECO:0000256" key="5">
    <source>
        <dbReference type="ARBA" id="ARBA00023237"/>
    </source>
</evidence>
<gene>
    <name evidence="8" type="ORF">ACFSAH_13130</name>
</gene>
<reference evidence="9" key="1">
    <citation type="journal article" date="2019" name="Int. J. Syst. Evol. Microbiol.">
        <title>The Global Catalogue of Microorganisms (GCM) 10K type strain sequencing project: providing services to taxonomists for standard genome sequencing and annotation.</title>
        <authorList>
            <consortium name="The Broad Institute Genomics Platform"/>
            <consortium name="The Broad Institute Genome Sequencing Center for Infectious Disease"/>
            <person name="Wu L."/>
            <person name="Ma J."/>
        </authorList>
    </citation>
    <scope>NUCLEOTIDE SEQUENCE [LARGE SCALE GENOMIC DNA]</scope>
    <source>
        <strain evidence="9">CCUG 53762</strain>
    </source>
</reference>
<evidence type="ECO:0000313" key="9">
    <source>
        <dbReference type="Proteomes" id="UP001597118"/>
    </source>
</evidence>
<evidence type="ECO:0000259" key="6">
    <source>
        <dbReference type="Pfam" id="PF07980"/>
    </source>
</evidence>
<sequence>MKKYIYRILLLFPLGVFFLLVSCNKLDQSPTNNFTDDNFWVSPEKAQLILNMAYSQMYSADKMFSDENLGDNLFQGRGSTDQRTIRNGQATPALGIFSDTWLNIYQGLKTCNIFLDKIDLVPNMDAARKSRMIAEIRFIRAFQFFRLTNFYGDVPFFTKDISLEESRRISRTPYATVRKFIHDELEAIVNDLPSRNNLPANENGRLTKGAAIAMNARAYLYEGNYGQVKLNCEKLINEQSVYGNYSLFSSYAGLFMPQNENNAEVILDVQYVPLLRTWSNLNYMAPISVGSPLNGSAPTQSLVDNYITINGLGIDADPDYDINNPYNESLRDPRLKATVVYDGFNWQKPDGTFTTIRIKPGSGTVDEYRTSSSNVTSTGYYTRKYYDPTSEAAFVSGLNIIMLRYADVLLMYAEAKQELGEMDQSVWNKTIRPIRQRAGFSSGAALDFPTSSSSLKDIIRRERRSELALEGLRYFDIIRWKEGPKYLSGYVYGARFANNNTENIQLDYRVFNEQRDYLWSLPLDQMNLNANLRPNNPGYSF</sequence>
<keyword evidence="5" id="KW-0998">Cell outer membrane</keyword>
<comment type="subcellular location">
    <subcellularLocation>
        <location evidence="1">Cell outer membrane</location>
    </subcellularLocation>
</comment>
<dbReference type="EMBL" id="JBHUDG010000020">
    <property type="protein sequence ID" value="MFD1630826.1"/>
    <property type="molecule type" value="Genomic_DNA"/>
</dbReference>
<comment type="similarity">
    <text evidence="2">Belongs to the SusD family.</text>
</comment>
<evidence type="ECO:0000256" key="4">
    <source>
        <dbReference type="ARBA" id="ARBA00023136"/>
    </source>
</evidence>
<dbReference type="Proteomes" id="UP001597118">
    <property type="component" value="Unassembled WGS sequence"/>
</dbReference>
<evidence type="ECO:0000256" key="3">
    <source>
        <dbReference type="ARBA" id="ARBA00022729"/>
    </source>
</evidence>
<evidence type="ECO:0000256" key="1">
    <source>
        <dbReference type="ARBA" id="ARBA00004442"/>
    </source>
</evidence>
<protein>
    <submittedName>
        <fullName evidence="8">RagB/SusD family nutrient uptake outer membrane protein</fullName>
    </submittedName>
</protein>
<comment type="caution">
    <text evidence="8">The sequence shown here is derived from an EMBL/GenBank/DDBJ whole genome shotgun (WGS) entry which is preliminary data.</text>
</comment>
<proteinExistence type="inferred from homology"/>
<dbReference type="Pfam" id="PF14322">
    <property type="entry name" value="SusD-like_3"/>
    <property type="match status" value="1"/>
</dbReference>
<keyword evidence="9" id="KW-1185">Reference proteome</keyword>
<dbReference type="PROSITE" id="PS51257">
    <property type="entry name" value="PROKAR_LIPOPROTEIN"/>
    <property type="match status" value="1"/>
</dbReference>
<keyword evidence="3" id="KW-0732">Signal</keyword>
<organism evidence="8 9">
    <name type="scientific">Pseudopedobacter beijingensis</name>
    <dbReference type="NCBI Taxonomy" id="1207056"/>
    <lineage>
        <taxon>Bacteria</taxon>
        <taxon>Pseudomonadati</taxon>
        <taxon>Bacteroidota</taxon>
        <taxon>Sphingobacteriia</taxon>
        <taxon>Sphingobacteriales</taxon>
        <taxon>Sphingobacteriaceae</taxon>
        <taxon>Pseudopedobacter</taxon>
    </lineage>
</organism>
<dbReference type="SUPFAM" id="SSF48452">
    <property type="entry name" value="TPR-like"/>
    <property type="match status" value="1"/>
</dbReference>
<dbReference type="RefSeq" id="WP_379663204.1">
    <property type="nucleotide sequence ID" value="NZ_JBHUDG010000020.1"/>
</dbReference>
<evidence type="ECO:0000256" key="2">
    <source>
        <dbReference type="ARBA" id="ARBA00006275"/>
    </source>
</evidence>
<accession>A0ABW4IDJ4</accession>
<name>A0ABW4IDJ4_9SPHI</name>
<dbReference type="InterPro" id="IPR033985">
    <property type="entry name" value="SusD-like_N"/>
</dbReference>
<dbReference type="InterPro" id="IPR012944">
    <property type="entry name" value="SusD_RagB_dom"/>
</dbReference>
<evidence type="ECO:0000259" key="7">
    <source>
        <dbReference type="Pfam" id="PF14322"/>
    </source>
</evidence>
<dbReference type="Gene3D" id="1.25.40.390">
    <property type="match status" value="1"/>
</dbReference>
<feature type="domain" description="SusD-like N-terminal" evidence="7">
    <location>
        <begin position="42"/>
        <end position="220"/>
    </location>
</feature>
<feature type="domain" description="RagB/SusD" evidence="6">
    <location>
        <begin position="281"/>
        <end position="539"/>
    </location>
</feature>
<keyword evidence="4" id="KW-0472">Membrane</keyword>